<dbReference type="Proteomes" id="UP001158986">
    <property type="component" value="Unassembled WGS sequence"/>
</dbReference>
<dbReference type="PANTHER" id="PTHR13693:SF3">
    <property type="entry name" value="LD36009P"/>
    <property type="match status" value="1"/>
</dbReference>
<gene>
    <name evidence="5" type="ORF">PBS001_LOCUS2831</name>
</gene>
<feature type="domain" description="Aminotransferase class I/classII large" evidence="4">
    <location>
        <begin position="2"/>
        <end position="85"/>
    </location>
</feature>
<evidence type="ECO:0000256" key="3">
    <source>
        <dbReference type="SAM" id="MobiDB-lite"/>
    </source>
</evidence>
<dbReference type="InterPro" id="IPR015422">
    <property type="entry name" value="PyrdxlP-dep_Trfase_small"/>
</dbReference>
<dbReference type="InterPro" id="IPR015424">
    <property type="entry name" value="PyrdxlP-dep_Trfase"/>
</dbReference>
<comment type="caution">
    <text evidence="5">The sequence shown here is derived from an EMBL/GenBank/DDBJ whole genome shotgun (WGS) entry which is preliminary data.</text>
</comment>
<protein>
    <recommendedName>
        <fullName evidence="4">Aminotransferase class I/classII large domain-containing protein</fullName>
    </recommendedName>
</protein>
<feature type="compositionally biased region" description="Basic and acidic residues" evidence="3">
    <location>
        <begin position="142"/>
        <end position="152"/>
    </location>
</feature>
<evidence type="ECO:0000259" key="4">
    <source>
        <dbReference type="Pfam" id="PF00155"/>
    </source>
</evidence>
<dbReference type="EMBL" id="CAKLCB010000153">
    <property type="protein sequence ID" value="CAH0516145.1"/>
    <property type="molecule type" value="Genomic_DNA"/>
</dbReference>
<comment type="cofactor">
    <cofactor evidence="1">
        <name>pyridoxal 5'-phosphate</name>
        <dbReference type="ChEBI" id="CHEBI:597326"/>
    </cofactor>
</comment>
<keyword evidence="6" id="KW-1185">Reference proteome</keyword>
<evidence type="ECO:0000256" key="2">
    <source>
        <dbReference type="ARBA" id="ARBA00022679"/>
    </source>
</evidence>
<feature type="compositionally biased region" description="Pro residues" evidence="3">
    <location>
        <begin position="129"/>
        <end position="140"/>
    </location>
</feature>
<dbReference type="InterPro" id="IPR050087">
    <property type="entry name" value="AON_synthase_class-II"/>
</dbReference>
<feature type="region of interest" description="Disordered" evidence="3">
    <location>
        <begin position="126"/>
        <end position="152"/>
    </location>
</feature>
<dbReference type="SUPFAM" id="SSF53383">
    <property type="entry name" value="PLP-dependent transferases"/>
    <property type="match status" value="1"/>
</dbReference>
<name>A0ABN8CTI0_9STRA</name>
<dbReference type="Pfam" id="PF00155">
    <property type="entry name" value="Aminotran_1_2"/>
    <property type="match status" value="1"/>
</dbReference>
<evidence type="ECO:0000313" key="6">
    <source>
        <dbReference type="Proteomes" id="UP001158986"/>
    </source>
</evidence>
<dbReference type="Gene3D" id="3.90.1150.10">
    <property type="entry name" value="Aspartate Aminotransferase, domain 1"/>
    <property type="match status" value="1"/>
</dbReference>
<evidence type="ECO:0000313" key="5">
    <source>
        <dbReference type="EMBL" id="CAH0516145.1"/>
    </source>
</evidence>
<keyword evidence="2" id="KW-0808">Transferase</keyword>
<organism evidence="5 6">
    <name type="scientific">Peronospora belbahrii</name>
    <dbReference type="NCBI Taxonomy" id="622444"/>
    <lineage>
        <taxon>Eukaryota</taxon>
        <taxon>Sar</taxon>
        <taxon>Stramenopiles</taxon>
        <taxon>Oomycota</taxon>
        <taxon>Peronosporomycetes</taxon>
        <taxon>Peronosporales</taxon>
        <taxon>Peronosporaceae</taxon>
        <taxon>Peronospora</taxon>
    </lineage>
</organism>
<dbReference type="Gene3D" id="3.40.640.10">
    <property type="entry name" value="Type I PLP-dependent aspartate aminotransferase-like (Major domain)"/>
    <property type="match status" value="1"/>
</dbReference>
<dbReference type="PANTHER" id="PTHR13693">
    <property type="entry name" value="CLASS II AMINOTRANSFERASE/8-AMINO-7-OXONONANOATE SYNTHASE"/>
    <property type="match status" value="1"/>
</dbReference>
<proteinExistence type="predicted"/>
<sequence length="152" mass="16625">MGTRARPLGSVGGFILGSEILVKYLKHCAGGFVFSVGLAPACASAALKSVELMTKAPTRTLMLQERSKYFYDLCKKNMIPMGENTFRVSSFRATTASRAVLARNDDAVSVGMGYSAKRLTKRALLGVPPLTPKSSPPAFPPARREEKERRRW</sequence>
<evidence type="ECO:0000256" key="1">
    <source>
        <dbReference type="ARBA" id="ARBA00001933"/>
    </source>
</evidence>
<dbReference type="InterPro" id="IPR004839">
    <property type="entry name" value="Aminotransferase_I/II_large"/>
</dbReference>
<reference evidence="5 6" key="1">
    <citation type="submission" date="2021-11" db="EMBL/GenBank/DDBJ databases">
        <authorList>
            <person name="Islam A."/>
            <person name="Islam S."/>
            <person name="Flora M.S."/>
            <person name="Rahman M."/>
            <person name="Ziaur R.M."/>
            <person name="Epstein J.H."/>
            <person name="Hassan M."/>
            <person name="Klassen M."/>
            <person name="Woodard K."/>
            <person name="Webb A."/>
            <person name="Webby R.J."/>
            <person name="El Zowalaty M.E."/>
        </authorList>
    </citation>
    <scope>NUCLEOTIDE SEQUENCE [LARGE SCALE GENOMIC DNA]</scope>
    <source>
        <strain evidence="5">Pbs1</strain>
    </source>
</reference>
<accession>A0ABN8CTI0</accession>
<dbReference type="InterPro" id="IPR015421">
    <property type="entry name" value="PyrdxlP-dep_Trfase_major"/>
</dbReference>